<gene>
    <name evidence="4" type="ORF">CU103_20415</name>
</gene>
<comment type="similarity">
    <text evidence="2">Belongs to the bacterial solute-binding protein 5 family.</text>
</comment>
<dbReference type="GO" id="GO:0030288">
    <property type="term" value="C:outer membrane-bounded periplasmic space"/>
    <property type="evidence" value="ECO:0007669"/>
    <property type="project" value="UniProtKB-ARBA"/>
</dbReference>
<dbReference type="OrthoDB" id="9803988at2"/>
<dbReference type="Gene3D" id="3.90.76.10">
    <property type="entry name" value="Dipeptide-binding Protein, Domain 1"/>
    <property type="match status" value="1"/>
</dbReference>
<dbReference type="SUPFAM" id="SSF53850">
    <property type="entry name" value="Periplasmic binding protein-like II"/>
    <property type="match status" value="1"/>
</dbReference>
<evidence type="ECO:0000313" key="4">
    <source>
        <dbReference type="EMBL" id="PSH62196.1"/>
    </source>
</evidence>
<proteinExistence type="inferred from homology"/>
<evidence type="ECO:0000313" key="5">
    <source>
        <dbReference type="Proteomes" id="UP000241764"/>
    </source>
</evidence>
<dbReference type="PIRSF" id="PIRSF002741">
    <property type="entry name" value="MppA"/>
    <property type="match status" value="1"/>
</dbReference>
<comment type="caution">
    <text evidence="4">The sequence shown here is derived from an EMBL/GenBank/DDBJ whole genome shotgun (WGS) entry which is preliminary data.</text>
</comment>
<dbReference type="InterPro" id="IPR000914">
    <property type="entry name" value="SBP_5_dom"/>
</dbReference>
<dbReference type="RefSeq" id="WP_106665864.1">
    <property type="nucleotide sequence ID" value="NZ_PGGM01000010.1"/>
</dbReference>
<name>A0A2P7B6W3_9HYPH</name>
<dbReference type="CDD" id="cd08512">
    <property type="entry name" value="PBP2_NikA_DppA_OppA_like_7"/>
    <property type="match status" value="1"/>
</dbReference>
<dbReference type="GO" id="GO:0043190">
    <property type="term" value="C:ATP-binding cassette (ABC) transporter complex"/>
    <property type="evidence" value="ECO:0007669"/>
    <property type="project" value="InterPro"/>
</dbReference>
<reference evidence="5" key="1">
    <citation type="submission" date="2017-11" db="EMBL/GenBank/DDBJ databases">
        <authorList>
            <person name="Kuznetsova I."/>
            <person name="Sazanova A."/>
            <person name="Chirak E."/>
            <person name="Safronova V."/>
            <person name="Willems A."/>
        </authorList>
    </citation>
    <scope>NUCLEOTIDE SEQUENCE [LARGE SCALE GENOMIC DNA]</scope>
    <source>
        <strain evidence="5">CCBAU 03422</strain>
    </source>
</reference>
<dbReference type="GO" id="GO:1904680">
    <property type="term" value="F:peptide transmembrane transporter activity"/>
    <property type="evidence" value="ECO:0007669"/>
    <property type="project" value="TreeGrafter"/>
</dbReference>
<evidence type="ECO:0000256" key="2">
    <source>
        <dbReference type="ARBA" id="ARBA00005695"/>
    </source>
</evidence>
<dbReference type="PANTHER" id="PTHR30290">
    <property type="entry name" value="PERIPLASMIC BINDING COMPONENT OF ABC TRANSPORTER"/>
    <property type="match status" value="1"/>
</dbReference>
<organism evidence="4 5">
    <name type="scientific">Phyllobacterium sophorae</name>
    <dbReference type="NCBI Taxonomy" id="1520277"/>
    <lineage>
        <taxon>Bacteria</taxon>
        <taxon>Pseudomonadati</taxon>
        <taxon>Pseudomonadota</taxon>
        <taxon>Alphaproteobacteria</taxon>
        <taxon>Hyphomicrobiales</taxon>
        <taxon>Phyllobacteriaceae</taxon>
        <taxon>Phyllobacterium</taxon>
    </lineage>
</organism>
<keyword evidence="5" id="KW-1185">Reference proteome</keyword>
<evidence type="ECO:0000256" key="1">
    <source>
        <dbReference type="ARBA" id="ARBA00004418"/>
    </source>
</evidence>
<evidence type="ECO:0000259" key="3">
    <source>
        <dbReference type="Pfam" id="PF00496"/>
    </source>
</evidence>
<dbReference type="Gene3D" id="3.40.190.10">
    <property type="entry name" value="Periplasmic binding protein-like II"/>
    <property type="match status" value="1"/>
</dbReference>
<accession>A0A2P7B6W3</accession>
<dbReference type="Pfam" id="PF00496">
    <property type="entry name" value="SBP_bac_5"/>
    <property type="match status" value="1"/>
</dbReference>
<feature type="domain" description="Solute-binding protein family 5" evidence="3">
    <location>
        <begin position="99"/>
        <end position="463"/>
    </location>
</feature>
<dbReference type="Gene3D" id="3.10.105.10">
    <property type="entry name" value="Dipeptide-binding Protein, Domain 3"/>
    <property type="match status" value="1"/>
</dbReference>
<dbReference type="EMBL" id="PGGM01000010">
    <property type="protein sequence ID" value="PSH62196.1"/>
    <property type="molecule type" value="Genomic_DNA"/>
</dbReference>
<dbReference type="AlphaFoldDB" id="A0A2P7B6W3"/>
<dbReference type="InterPro" id="IPR030678">
    <property type="entry name" value="Peptide/Ni-bd"/>
</dbReference>
<comment type="subcellular location">
    <subcellularLocation>
        <location evidence="1">Periplasm</location>
    </subcellularLocation>
</comment>
<sequence>MHPFFRARPFRAISSRTARGGYFLRSTAFGFLFIVGAPFALSAPQAVAQTPSGTLVVAKYISDLITLDPAEVYEATGGEVVNNVYERLITFDPSDFTKPIGGAVESWTISDDGLTFTFKIRDGLYFSSGRSLTAEDAAFSLQRVLRLDKTPVFYLTQFGWSKDNIDDHVSQLNEKTLVLKLDKPYAPDLFLKVLSSTVSSVVDKQEVLKHQSDGDLGYGWLKKNTAGSGPYQLAGWTPNEAVVLAANPHYKRESVPLKNVVLRHIPEAATQRLLLEKGDVDIARNLTADQIQALSTNADITIISTPKTDVNYIALNQAVKPLGDAKVQQALRWAIDYDGITKNILKGQATVHQSFWGSGSGGSLDETPYTLDIAKAKALLKAAGYKDGFKLRLDVSSRSPDREVSQSLQSTFGEAGVTVELNTLDRAQLQTRFRGRQHDAVFFGWSPDYLDVHASASFFTINDDDSENSKNKNAAWRDHWLVPELTKKTLSGLTEANSAKRSATYLDLQKEVRDNSPFIIIYQQLGQVPVRANVKGFVPGPSWDTPAYWRTSKN</sequence>
<dbReference type="PANTHER" id="PTHR30290:SF34">
    <property type="entry name" value="ABC TRANSPORTER, PERIPLASMIC OLIGO-PEPTIDE BINDING PROTEIN, PUTATIVE-RELATED"/>
    <property type="match status" value="1"/>
</dbReference>
<dbReference type="InterPro" id="IPR039424">
    <property type="entry name" value="SBP_5"/>
</dbReference>
<protein>
    <submittedName>
        <fullName evidence="4">ABC transporter substrate-binding protein</fullName>
    </submittedName>
</protein>
<dbReference type="Proteomes" id="UP000241764">
    <property type="component" value="Unassembled WGS sequence"/>
</dbReference>
<dbReference type="GO" id="GO:0015833">
    <property type="term" value="P:peptide transport"/>
    <property type="evidence" value="ECO:0007669"/>
    <property type="project" value="TreeGrafter"/>
</dbReference>